<dbReference type="HOGENOM" id="CLU_2513362_0_0_1"/>
<keyword evidence="3" id="KW-1185">Reference proteome</keyword>
<dbReference type="EMBL" id="KB644411">
    <property type="protein sequence ID" value="EPS28571.1"/>
    <property type="molecule type" value="Genomic_DNA"/>
</dbReference>
<reference evidence="2 3" key="1">
    <citation type="journal article" date="2013" name="PLoS ONE">
        <title>Genomic and secretomic analyses reveal unique features of the lignocellulolytic enzyme system of Penicillium decumbens.</title>
        <authorList>
            <person name="Liu G."/>
            <person name="Zhang L."/>
            <person name="Wei X."/>
            <person name="Zou G."/>
            <person name="Qin Y."/>
            <person name="Ma L."/>
            <person name="Li J."/>
            <person name="Zheng H."/>
            <person name="Wang S."/>
            <person name="Wang C."/>
            <person name="Xun L."/>
            <person name="Zhao G.-P."/>
            <person name="Zhou Z."/>
            <person name="Qu Y."/>
        </authorList>
    </citation>
    <scope>NUCLEOTIDE SEQUENCE [LARGE SCALE GENOMIC DNA]</scope>
    <source>
        <strain evidence="3">114-2 / CGMCC 5302</strain>
    </source>
</reference>
<dbReference type="AlphaFoldDB" id="S7ZIQ3"/>
<gene>
    <name evidence="2" type="ORF">PDE_03517</name>
</gene>
<accession>S7ZIQ3</accession>
<evidence type="ECO:0000313" key="2">
    <source>
        <dbReference type="EMBL" id="EPS28571.1"/>
    </source>
</evidence>
<organism evidence="2 3">
    <name type="scientific">Penicillium oxalicum (strain 114-2 / CGMCC 5302)</name>
    <name type="common">Penicillium decumbens</name>
    <dbReference type="NCBI Taxonomy" id="933388"/>
    <lineage>
        <taxon>Eukaryota</taxon>
        <taxon>Fungi</taxon>
        <taxon>Dikarya</taxon>
        <taxon>Ascomycota</taxon>
        <taxon>Pezizomycotina</taxon>
        <taxon>Eurotiomycetes</taxon>
        <taxon>Eurotiomycetidae</taxon>
        <taxon>Eurotiales</taxon>
        <taxon>Aspergillaceae</taxon>
        <taxon>Penicillium</taxon>
    </lineage>
</organism>
<evidence type="ECO:0000256" key="1">
    <source>
        <dbReference type="SAM" id="MobiDB-lite"/>
    </source>
</evidence>
<feature type="region of interest" description="Disordered" evidence="1">
    <location>
        <begin position="1"/>
        <end position="23"/>
    </location>
</feature>
<proteinExistence type="predicted"/>
<name>S7ZIQ3_PENO1</name>
<sequence>MSKSSDAVEGGGNNMKKEPGALPFMKYRLNQSSGPKEVDNSVQVMERKITDEKYGFPVKPVFVSRVPTEFHRSQMHKYTKSQRFL</sequence>
<evidence type="ECO:0000313" key="3">
    <source>
        <dbReference type="Proteomes" id="UP000019376"/>
    </source>
</evidence>
<protein>
    <submittedName>
        <fullName evidence="2">Uncharacterized protein</fullName>
    </submittedName>
</protein>
<dbReference type="Proteomes" id="UP000019376">
    <property type="component" value="Unassembled WGS sequence"/>
</dbReference>